<organism evidence="1">
    <name type="scientific">marine sediment metagenome</name>
    <dbReference type="NCBI Taxonomy" id="412755"/>
    <lineage>
        <taxon>unclassified sequences</taxon>
        <taxon>metagenomes</taxon>
        <taxon>ecological metagenomes</taxon>
    </lineage>
</organism>
<comment type="caution">
    <text evidence="1">The sequence shown here is derived from an EMBL/GenBank/DDBJ whole genome shotgun (WGS) entry which is preliminary data.</text>
</comment>
<dbReference type="AlphaFoldDB" id="X1ECL2"/>
<protein>
    <submittedName>
        <fullName evidence="1">Uncharacterized protein</fullName>
    </submittedName>
</protein>
<dbReference type="EMBL" id="BART01040627">
    <property type="protein sequence ID" value="GAH30352.1"/>
    <property type="molecule type" value="Genomic_DNA"/>
</dbReference>
<gene>
    <name evidence="1" type="ORF">S01H4_65993</name>
</gene>
<evidence type="ECO:0000313" key="1">
    <source>
        <dbReference type="EMBL" id="GAH30352.1"/>
    </source>
</evidence>
<proteinExistence type="predicted"/>
<sequence length="50" mass="6030">LAIHPIPSLNKMITANIGNKKSEKYKLRRWAKVRRYSPFVMFLFAYFIDR</sequence>
<accession>X1ECL2</accession>
<feature type="non-terminal residue" evidence="1">
    <location>
        <position position="1"/>
    </location>
</feature>
<name>X1ECL2_9ZZZZ</name>
<reference evidence="1" key="1">
    <citation type="journal article" date="2014" name="Front. Microbiol.">
        <title>High frequency of phylogenetically diverse reductive dehalogenase-homologous genes in deep subseafloor sedimentary metagenomes.</title>
        <authorList>
            <person name="Kawai M."/>
            <person name="Futagami T."/>
            <person name="Toyoda A."/>
            <person name="Takaki Y."/>
            <person name="Nishi S."/>
            <person name="Hori S."/>
            <person name="Arai W."/>
            <person name="Tsubouchi T."/>
            <person name="Morono Y."/>
            <person name="Uchiyama I."/>
            <person name="Ito T."/>
            <person name="Fujiyama A."/>
            <person name="Inagaki F."/>
            <person name="Takami H."/>
        </authorList>
    </citation>
    <scope>NUCLEOTIDE SEQUENCE</scope>
    <source>
        <strain evidence="1">Expedition CK06-06</strain>
    </source>
</reference>